<evidence type="ECO:0000313" key="7">
    <source>
        <dbReference type="Proteomes" id="UP000282731"/>
    </source>
</evidence>
<gene>
    <name evidence="5" type="ORF">CIK79_03580</name>
    <name evidence="4" type="ORF">CXR27_15570</name>
</gene>
<dbReference type="Proteomes" id="UP000218377">
    <property type="component" value="Unassembled WGS sequence"/>
</dbReference>
<keyword evidence="4" id="KW-0482">Metalloprotease</keyword>
<organism evidence="5 6">
    <name type="scientific">Brevibacterium aurantiacum</name>
    <dbReference type="NCBI Taxonomy" id="273384"/>
    <lineage>
        <taxon>Bacteria</taxon>
        <taxon>Bacillati</taxon>
        <taxon>Actinomycetota</taxon>
        <taxon>Actinomycetes</taxon>
        <taxon>Micrococcales</taxon>
        <taxon>Brevibacteriaceae</taxon>
        <taxon>Brevibacterium</taxon>
    </lineage>
</organism>
<feature type="transmembrane region" description="Helical" evidence="2">
    <location>
        <begin position="148"/>
        <end position="168"/>
    </location>
</feature>
<dbReference type="GO" id="GO:0080120">
    <property type="term" value="P:CAAX-box protein maturation"/>
    <property type="evidence" value="ECO:0007669"/>
    <property type="project" value="UniProtKB-ARBA"/>
</dbReference>
<dbReference type="GO" id="GO:0006508">
    <property type="term" value="P:proteolysis"/>
    <property type="evidence" value="ECO:0007669"/>
    <property type="project" value="UniProtKB-KW"/>
</dbReference>
<feature type="transmembrane region" description="Helical" evidence="2">
    <location>
        <begin position="78"/>
        <end position="100"/>
    </location>
</feature>
<evidence type="ECO:0000313" key="5">
    <source>
        <dbReference type="EMBL" id="PCC17453.1"/>
    </source>
</evidence>
<feature type="region of interest" description="Disordered" evidence="1">
    <location>
        <begin position="1"/>
        <end position="64"/>
    </location>
</feature>
<dbReference type="InterPro" id="IPR003675">
    <property type="entry name" value="Rce1/LyrA-like_dom"/>
</dbReference>
<evidence type="ECO:0000256" key="1">
    <source>
        <dbReference type="SAM" id="MobiDB-lite"/>
    </source>
</evidence>
<evidence type="ECO:0000313" key="4">
    <source>
        <dbReference type="EMBL" id="AZT98258.1"/>
    </source>
</evidence>
<feature type="transmembrane region" description="Helical" evidence="2">
    <location>
        <begin position="188"/>
        <end position="205"/>
    </location>
</feature>
<name>A0A2A3X151_BREAU</name>
<feature type="domain" description="CAAX prenyl protease 2/Lysostaphin resistance protein A-like" evidence="3">
    <location>
        <begin position="191"/>
        <end position="277"/>
    </location>
</feature>
<dbReference type="PANTHER" id="PTHR36435:SF1">
    <property type="entry name" value="CAAX AMINO TERMINAL PROTEASE FAMILY PROTEIN"/>
    <property type="match status" value="1"/>
</dbReference>
<evidence type="ECO:0000256" key="2">
    <source>
        <dbReference type="SAM" id="Phobius"/>
    </source>
</evidence>
<dbReference type="AlphaFoldDB" id="A0A2A3X151"/>
<dbReference type="PANTHER" id="PTHR36435">
    <property type="entry name" value="SLR1288 PROTEIN"/>
    <property type="match status" value="1"/>
</dbReference>
<dbReference type="GO" id="GO:0004175">
    <property type="term" value="F:endopeptidase activity"/>
    <property type="evidence" value="ECO:0007669"/>
    <property type="project" value="UniProtKB-ARBA"/>
</dbReference>
<dbReference type="EMBL" id="CP025334">
    <property type="protein sequence ID" value="AZT98258.1"/>
    <property type="molecule type" value="Genomic_DNA"/>
</dbReference>
<keyword evidence="2" id="KW-0472">Membrane</keyword>
<accession>A0A2A3X151</accession>
<protein>
    <submittedName>
        <fullName evidence="4">CPBP family intramembrane metalloprotease</fullName>
    </submittedName>
</protein>
<keyword evidence="4" id="KW-0645">Protease</keyword>
<proteinExistence type="predicted"/>
<dbReference type="EMBL" id="NRGX01000001">
    <property type="protein sequence ID" value="PCC17453.1"/>
    <property type="molecule type" value="Genomic_DNA"/>
</dbReference>
<evidence type="ECO:0000313" key="6">
    <source>
        <dbReference type="Proteomes" id="UP000218377"/>
    </source>
</evidence>
<evidence type="ECO:0000259" key="3">
    <source>
        <dbReference type="Pfam" id="PF02517"/>
    </source>
</evidence>
<reference evidence="4 7" key="2">
    <citation type="submission" date="2017-12" db="EMBL/GenBank/DDBJ databases">
        <authorList>
            <person name="Levesque S."/>
        </authorList>
    </citation>
    <scope>NUCLEOTIDE SEQUENCE [LARGE SCALE GENOMIC DNA]</scope>
    <source>
        <strain evidence="4 7">SMQ-1420</strain>
    </source>
</reference>
<dbReference type="Proteomes" id="UP000282731">
    <property type="component" value="Chromosome"/>
</dbReference>
<sequence>MHTAGGEYRPDSSVRADEECDPPNLSPGRTDMTEYSPGDADRTTKEPSPRHTAPRPNPDRAVPERVSAAGVAPGWRELVVAVLAYLATYGLVFLLLPLIADDAVTGVVGLFVSGAIGIVAFLAACLVRRRRLSIFGIRRARPRFLWMGVGFGLAAYLLGVVAAFVYIAATGDAQNVQTSYQSAARGSAGFLVLTLVAGSIVTPIGEELMFRGVVANVLFARLTAWVAVPLSALIFAVAHGINPVFPVAFVVGVLAALLFKWSGSIWPGVILHGVNNATALVVPLAISSLV</sequence>
<keyword evidence="2" id="KW-0812">Transmembrane</keyword>
<reference evidence="4 7" key="3">
    <citation type="submission" date="2019-01" db="EMBL/GenBank/DDBJ databases">
        <title>Comparative genomic analysis of Brevibacterium aurantiacum sheds light on its evolution and its adaptation to smear-ripened cheeses.</title>
        <authorList>
            <person name="Moineau S."/>
        </authorList>
    </citation>
    <scope>NUCLEOTIDE SEQUENCE [LARGE SCALE GENOMIC DNA]</scope>
    <source>
        <strain evidence="4 7">SMQ-1420</strain>
    </source>
</reference>
<feature type="compositionally biased region" description="Basic and acidic residues" evidence="1">
    <location>
        <begin position="8"/>
        <end position="17"/>
    </location>
</feature>
<feature type="transmembrane region" description="Helical" evidence="2">
    <location>
        <begin position="217"/>
        <end position="238"/>
    </location>
</feature>
<feature type="transmembrane region" description="Helical" evidence="2">
    <location>
        <begin position="244"/>
        <end position="262"/>
    </location>
</feature>
<keyword evidence="4" id="KW-0378">Hydrolase</keyword>
<reference evidence="5 6" key="1">
    <citation type="journal article" date="2017" name="Elife">
        <title>Extensive horizontal gene transfer in cheese-associated bacteria.</title>
        <authorList>
            <person name="Bonham K.S."/>
            <person name="Wolfe B.E."/>
            <person name="Dutton R.J."/>
        </authorList>
    </citation>
    <scope>NUCLEOTIDE SEQUENCE [LARGE SCALE GENOMIC DNA]</scope>
    <source>
        <strain evidence="5 6">JB5</strain>
    </source>
</reference>
<dbReference type="GO" id="GO:0008237">
    <property type="term" value="F:metallopeptidase activity"/>
    <property type="evidence" value="ECO:0007669"/>
    <property type="project" value="UniProtKB-KW"/>
</dbReference>
<feature type="transmembrane region" description="Helical" evidence="2">
    <location>
        <begin position="106"/>
        <end position="127"/>
    </location>
</feature>
<keyword evidence="2" id="KW-1133">Transmembrane helix</keyword>
<feature type="compositionally biased region" description="Basic and acidic residues" evidence="1">
    <location>
        <begin position="39"/>
        <end position="49"/>
    </location>
</feature>
<dbReference type="InterPro" id="IPR052710">
    <property type="entry name" value="CAAX_protease"/>
</dbReference>
<dbReference type="Pfam" id="PF02517">
    <property type="entry name" value="Rce1-like"/>
    <property type="match status" value="1"/>
</dbReference>